<sequence length="78" mass="8573">MDQKYAEISEMLDQNMAATNALMAVVSGLISHIKETQGMDGVRHALDKTNHYSKLLTDQPGMAVDQRVIASVFQHGLT</sequence>
<dbReference type="RefSeq" id="WP_179053310.1">
    <property type="nucleotide sequence ID" value="NZ_QJRE01000114.1"/>
</dbReference>
<dbReference type="Proteomes" id="UP000704738">
    <property type="component" value="Unassembled WGS sequence"/>
</dbReference>
<organism evidence="1 2">
    <name type="scientific">Pseudomonas hunanensis</name>
    <dbReference type="NCBI Taxonomy" id="1247546"/>
    <lineage>
        <taxon>Bacteria</taxon>
        <taxon>Pseudomonadati</taxon>
        <taxon>Pseudomonadota</taxon>
        <taxon>Gammaproteobacteria</taxon>
        <taxon>Pseudomonadales</taxon>
        <taxon>Pseudomonadaceae</taxon>
        <taxon>Pseudomonas</taxon>
    </lineage>
</organism>
<dbReference type="AlphaFoldDB" id="A0ABD6N7X3"/>
<proteinExistence type="predicted"/>
<protein>
    <submittedName>
        <fullName evidence="1">Uncharacterized protein</fullName>
    </submittedName>
</protein>
<dbReference type="EMBL" id="QJRE01000114">
    <property type="protein sequence ID" value="NWL48415.1"/>
    <property type="molecule type" value="Genomic_DNA"/>
</dbReference>
<evidence type="ECO:0000313" key="1">
    <source>
        <dbReference type="EMBL" id="NWL48415.1"/>
    </source>
</evidence>
<reference evidence="1 2" key="1">
    <citation type="submission" date="2018-06" db="EMBL/GenBank/DDBJ databases">
        <title>Bacteria isolated from soil of Wuhan.</title>
        <authorList>
            <person name="Xiang W."/>
            <person name="Huang C."/>
        </authorList>
    </citation>
    <scope>NUCLEOTIDE SEQUENCE [LARGE SCALE GENOMIC DNA]</scope>
    <source>
        <strain evidence="2">xwS4</strain>
    </source>
</reference>
<comment type="caution">
    <text evidence="1">The sequence shown here is derived from an EMBL/GenBank/DDBJ whole genome shotgun (WGS) entry which is preliminary data.</text>
</comment>
<evidence type="ECO:0000313" key="2">
    <source>
        <dbReference type="Proteomes" id="UP000704738"/>
    </source>
</evidence>
<accession>A0ABD6N7X3</accession>
<gene>
    <name evidence="1" type="ORF">DM819_21740</name>
</gene>
<name>A0ABD6N7X3_9PSED</name>